<feature type="transmembrane region" description="Helical" evidence="10">
    <location>
        <begin position="244"/>
        <end position="265"/>
    </location>
</feature>
<evidence type="ECO:0000313" key="11">
    <source>
        <dbReference type="EMBL" id="OVA01529.1"/>
    </source>
</evidence>
<comment type="caution">
    <text evidence="11">The sequence shown here is derived from an EMBL/GenBank/DDBJ whole genome shotgun (WGS) entry which is preliminary data.</text>
</comment>
<evidence type="ECO:0000256" key="8">
    <source>
        <dbReference type="ARBA" id="ARBA00022989"/>
    </source>
</evidence>
<evidence type="ECO:0000256" key="5">
    <source>
        <dbReference type="ARBA" id="ARBA00022597"/>
    </source>
</evidence>
<name>A0A200PTI5_MACCD</name>
<dbReference type="InterPro" id="IPR036259">
    <property type="entry name" value="MFS_trans_sf"/>
</dbReference>
<feature type="transmembrane region" description="Helical" evidence="10">
    <location>
        <begin position="79"/>
        <end position="100"/>
    </location>
</feature>
<keyword evidence="7" id="KW-0769">Symport</keyword>
<dbReference type="Pfam" id="PF13347">
    <property type="entry name" value="MFS_2"/>
    <property type="match status" value="1"/>
</dbReference>
<dbReference type="NCBIfam" id="TIGR01301">
    <property type="entry name" value="GPH_sucrose"/>
    <property type="match status" value="1"/>
</dbReference>
<dbReference type="GO" id="GO:0005886">
    <property type="term" value="C:plasma membrane"/>
    <property type="evidence" value="ECO:0007669"/>
    <property type="project" value="InterPro"/>
</dbReference>
<feature type="transmembrane region" description="Helical" evidence="10">
    <location>
        <begin position="503"/>
        <end position="524"/>
    </location>
</feature>
<dbReference type="STRING" id="56857.A0A200PTI5"/>
<feature type="transmembrane region" description="Helical" evidence="10">
    <location>
        <begin position="470"/>
        <end position="491"/>
    </location>
</feature>
<dbReference type="FunCoup" id="A0A200PTI5">
    <property type="interactions" value="1577"/>
</dbReference>
<comment type="similarity">
    <text evidence="3">Belongs to the glycoside-pentoside-hexuronide (GPH) cation symporter transporter (TC 2.A.2.4) family.</text>
</comment>
<dbReference type="PANTHER" id="PTHR19432:SF70">
    <property type="entry name" value="SUCROSE TRANSPORT PROTEIN SUC1-RELATED"/>
    <property type="match status" value="1"/>
</dbReference>
<evidence type="ECO:0000313" key="12">
    <source>
        <dbReference type="Proteomes" id="UP000195402"/>
    </source>
</evidence>
<evidence type="ECO:0000256" key="7">
    <source>
        <dbReference type="ARBA" id="ARBA00022847"/>
    </source>
</evidence>
<dbReference type="PANTHER" id="PTHR19432">
    <property type="entry name" value="SUGAR TRANSPORTER"/>
    <property type="match status" value="1"/>
</dbReference>
<feature type="transmembrane region" description="Helical" evidence="10">
    <location>
        <begin position="202"/>
        <end position="224"/>
    </location>
</feature>
<keyword evidence="9 10" id="KW-0472">Membrane</keyword>
<dbReference type="OrthoDB" id="28755at2759"/>
<proteinExistence type="inferred from homology"/>
<dbReference type="UniPathway" id="UPA00238"/>
<feature type="transmembrane region" description="Helical" evidence="10">
    <location>
        <begin position="434"/>
        <end position="458"/>
    </location>
</feature>
<keyword evidence="8 10" id="KW-1133">Transmembrane helix</keyword>
<organism evidence="11 12">
    <name type="scientific">Macleaya cordata</name>
    <name type="common">Five-seeded plume-poppy</name>
    <name type="synonym">Bocconia cordata</name>
    <dbReference type="NCBI Taxonomy" id="56857"/>
    <lineage>
        <taxon>Eukaryota</taxon>
        <taxon>Viridiplantae</taxon>
        <taxon>Streptophyta</taxon>
        <taxon>Embryophyta</taxon>
        <taxon>Tracheophyta</taxon>
        <taxon>Spermatophyta</taxon>
        <taxon>Magnoliopsida</taxon>
        <taxon>Ranunculales</taxon>
        <taxon>Papaveraceae</taxon>
        <taxon>Papaveroideae</taxon>
        <taxon>Macleaya</taxon>
    </lineage>
</organism>
<dbReference type="Gene3D" id="1.20.1250.20">
    <property type="entry name" value="MFS general substrate transporter like domains"/>
    <property type="match status" value="1"/>
</dbReference>
<evidence type="ECO:0000256" key="6">
    <source>
        <dbReference type="ARBA" id="ARBA00022692"/>
    </source>
</evidence>
<evidence type="ECO:0000256" key="2">
    <source>
        <dbReference type="ARBA" id="ARBA00004914"/>
    </source>
</evidence>
<evidence type="ECO:0000256" key="3">
    <source>
        <dbReference type="ARBA" id="ARBA00007134"/>
    </source>
</evidence>
<feature type="transmembrane region" description="Helical" evidence="10">
    <location>
        <begin position="388"/>
        <end position="406"/>
    </location>
</feature>
<dbReference type="SUPFAM" id="SSF103473">
    <property type="entry name" value="MFS general substrate transporter"/>
    <property type="match status" value="1"/>
</dbReference>
<dbReference type="InParanoid" id="A0A200PTI5"/>
<gene>
    <name evidence="11" type="ORF">BVC80_1519g20</name>
</gene>
<evidence type="ECO:0000256" key="4">
    <source>
        <dbReference type="ARBA" id="ARBA00022448"/>
    </source>
</evidence>
<feature type="transmembrane region" description="Helical" evidence="10">
    <location>
        <begin position="121"/>
        <end position="141"/>
    </location>
</feature>
<reference evidence="11 12" key="1">
    <citation type="journal article" date="2017" name="Mol. Plant">
        <title>The Genome of Medicinal Plant Macleaya cordata Provides New Insights into Benzylisoquinoline Alkaloids Metabolism.</title>
        <authorList>
            <person name="Liu X."/>
            <person name="Liu Y."/>
            <person name="Huang P."/>
            <person name="Ma Y."/>
            <person name="Qing Z."/>
            <person name="Tang Q."/>
            <person name="Cao H."/>
            <person name="Cheng P."/>
            <person name="Zheng Y."/>
            <person name="Yuan Z."/>
            <person name="Zhou Y."/>
            <person name="Liu J."/>
            <person name="Tang Z."/>
            <person name="Zhuo Y."/>
            <person name="Zhang Y."/>
            <person name="Yu L."/>
            <person name="Huang J."/>
            <person name="Yang P."/>
            <person name="Peng Q."/>
            <person name="Zhang J."/>
            <person name="Jiang W."/>
            <person name="Zhang Z."/>
            <person name="Lin K."/>
            <person name="Ro D.K."/>
            <person name="Chen X."/>
            <person name="Xiong X."/>
            <person name="Shang Y."/>
            <person name="Huang S."/>
            <person name="Zeng J."/>
        </authorList>
    </citation>
    <scope>NUCLEOTIDE SEQUENCE [LARGE SCALE GENOMIC DNA]</scope>
    <source>
        <strain evidence="12">cv. BLH2017</strain>
        <tissue evidence="11">Root</tissue>
    </source>
</reference>
<dbReference type="AlphaFoldDB" id="A0A200PTI5"/>
<dbReference type="InterPro" id="IPR005989">
    <property type="entry name" value="Suc_symporter_pln"/>
</dbReference>
<feature type="transmembrane region" description="Helical" evidence="10">
    <location>
        <begin position="350"/>
        <end position="376"/>
    </location>
</feature>
<dbReference type="GO" id="GO:0005985">
    <property type="term" value="P:sucrose metabolic process"/>
    <property type="evidence" value="ECO:0007669"/>
    <property type="project" value="UniProtKB-UniPathway"/>
</dbReference>
<evidence type="ECO:0000256" key="1">
    <source>
        <dbReference type="ARBA" id="ARBA00004141"/>
    </source>
</evidence>
<keyword evidence="5" id="KW-0762">Sugar transport</keyword>
<dbReference type="CDD" id="cd17313">
    <property type="entry name" value="MFS_SLC45_SUC"/>
    <property type="match status" value="1"/>
</dbReference>
<comment type="pathway">
    <text evidence="2">Glycan biosynthesis; sucrose metabolism.</text>
</comment>
<dbReference type="OMA" id="FQWYALF"/>
<comment type="subcellular location">
    <subcellularLocation>
        <location evidence="1">Membrane</location>
        <topology evidence="1">Multi-pass membrane protein</topology>
    </subcellularLocation>
</comment>
<sequence>MDDHKHPLLFESNQQQQQKIHQQKIHQQNPLLNNHLPKPISHKKLISVASIAAGVQFGWALHLSLLTPYVQLLGIPHKFAALIWLCGPISGMIIQPIIGYHSDRCLSSWGRRRPFIASGTLLVVISVFFISFAADLGLFFGDPIGGESSSSSSSSSSNPKPKSIVIFILGFWILDVANNMLQGPCLALLADLTGTDQTRTRTANAFYSFFMAVGNILGFASGSYKNLYKFFPFTKTEACDIYCANLKTCFLLSVLLLLTLTTIALTSIQEKPLTSHDSSSSSFVETDGEDVGVAFVGEIVKALRDLPRPMWVLLLVTCFNWIGWFPFLVFDTDWMGREVYGGESGEGKQYGYGVRAGAFGLMLNSVVLGFTSLGIDWLAHKVGGVRRLWGYVNFLLSICLASTVWITKMAQSSRAEIGDGSGTDHFDPTVGVRISALALFAVLGIPLAVTYSIPFALASIFSNSSGAGQGLAMGVLNLSVVIPQILVSVASGPWDVAFGGGNLPAFVVGALAAAASGMVALTMLPSPPPDFTNRSSRIMRTRSSPFP</sequence>
<feature type="transmembrane region" description="Helical" evidence="10">
    <location>
        <begin position="311"/>
        <end position="330"/>
    </location>
</feature>
<accession>A0A200PTI5</accession>
<evidence type="ECO:0000256" key="10">
    <source>
        <dbReference type="SAM" id="Phobius"/>
    </source>
</evidence>
<feature type="transmembrane region" description="Helical" evidence="10">
    <location>
        <begin position="45"/>
        <end position="67"/>
    </location>
</feature>
<protein>
    <submittedName>
        <fullName evidence="11">General substrate transporter</fullName>
    </submittedName>
</protein>
<evidence type="ECO:0000256" key="9">
    <source>
        <dbReference type="ARBA" id="ARBA00023136"/>
    </source>
</evidence>
<dbReference type="Proteomes" id="UP000195402">
    <property type="component" value="Unassembled WGS sequence"/>
</dbReference>
<keyword evidence="6 10" id="KW-0812">Transmembrane</keyword>
<keyword evidence="4" id="KW-0813">Transport</keyword>
<dbReference type="EMBL" id="MVGT01004063">
    <property type="protein sequence ID" value="OVA01529.1"/>
    <property type="molecule type" value="Genomic_DNA"/>
</dbReference>
<dbReference type="GO" id="GO:0008506">
    <property type="term" value="F:sucrose:proton symporter activity"/>
    <property type="evidence" value="ECO:0007669"/>
    <property type="project" value="TreeGrafter"/>
</dbReference>
<keyword evidence="12" id="KW-1185">Reference proteome</keyword>
<dbReference type="GO" id="GO:0005773">
    <property type="term" value="C:vacuole"/>
    <property type="evidence" value="ECO:0007669"/>
    <property type="project" value="TreeGrafter"/>
</dbReference>